<protein>
    <submittedName>
        <fullName evidence="2">Uncharacterized protein</fullName>
    </submittedName>
</protein>
<feature type="signal peptide" evidence="1">
    <location>
        <begin position="1"/>
        <end position="25"/>
    </location>
</feature>
<dbReference type="KEGG" id="msea:METESE_07250"/>
<dbReference type="AlphaFoldDB" id="A0AA48GXB2"/>
<proteinExistence type="predicted"/>
<evidence type="ECO:0000313" key="2">
    <source>
        <dbReference type="EMBL" id="BDU75767.1"/>
    </source>
</evidence>
<keyword evidence="1" id="KW-0732">Signal</keyword>
<dbReference type="Proteomes" id="UP001228113">
    <property type="component" value="Chromosome"/>
</dbReference>
<feature type="chain" id="PRO_5041458312" evidence="1">
    <location>
        <begin position="26"/>
        <end position="293"/>
    </location>
</feature>
<evidence type="ECO:0000313" key="3">
    <source>
        <dbReference type="Proteomes" id="UP001228113"/>
    </source>
</evidence>
<organism evidence="2 3">
    <name type="scientific">Mesoterricola sediminis</name>
    <dbReference type="NCBI Taxonomy" id="2927980"/>
    <lineage>
        <taxon>Bacteria</taxon>
        <taxon>Pseudomonadati</taxon>
        <taxon>Acidobacteriota</taxon>
        <taxon>Holophagae</taxon>
        <taxon>Holophagales</taxon>
        <taxon>Holophagaceae</taxon>
        <taxon>Mesoterricola</taxon>
    </lineage>
</organism>
<evidence type="ECO:0000256" key="1">
    <source>
        <dbReference type="SAM" id="SignalP"/>
    </source>
</evidence>
<keyword evidence="3" id="KW-1185">Reference proteome</keyword>
<name>A0AA48GXB2_9BACT</name>
<accession>A0AA48GXB2</accession>
<gene>
    <name evidence="2" type="ORF">METESE_07250</name>
</gene>
<dbReference type="EMBL" id="AP027081">
    <property type="protein sequence ID" value="BDU75767.1"/>
    <property type="molecule type" value="Genomic_DNA"/>
</dbReference>
<sequence>MHRFNWAPVALAAGLSLSADPLAHALPYGVFTPQESGEKKDIIHPLPPLQRLAGLASGKLRVEGPGAAAARDLPVFTGPDAAASADLPDLREDGGTFVAAVDLTGSGLSDLIYAAEGTKAWGLLTNGARLSRPVQGFVAERHAEGTAPAHEDSIPADNTELKVDGDLLAAVGDFLGNGTEQLAWTRPGFRHVVIVGAHGVTTMAADLQDLKSAGSGARSHWLFAFKSNRKGQRTRLAYYRAGADHLVRLVPKGMAFTTERVPLKANWERLNQAVLDWPVQARADSDEKAVQGK</sequence>
<reference evidence="2" key="1">
    <citation type="journal article" date="2023" name="Int. J. Syst. Evol. Microbiol.">
        <title>Mesoterricola silvestris gen. nov., sp. nov., Mesoterricola sediminis sp. nov., Geothrix oryzae sp. nov., Geothrix edaphica sp. nov., Geothrix rubra sp. nov., and Geothrix limicola sp. nov., six novel members of Acidobacteriota isolated from soils.</title>
        <authorList>
            <person name="Itoh H."/>
            <person name="Sugisawa Y."/>
            <person name="Mise K."/>
            <person name="Xu Z."/>
            <person name="Kuniyasu M."/>
            <person name="Ushijima N."/>
            <person name="Kawano K."/>
            <person name="Kobayashi E."/>
            <person name="Shiratori Y."/>
            <person name="Masuda Y."/>
            <person name="Senoo K."/>
        </authorList>
    </citation>
    <scope>NUCLEOTIDE SEQUENCE</scope>
    <source>
        <strain evidence="2">W786</strain>
    </source>
</reference>
<dbReference type="RefSeq" id="WP_243329238.1">
    <property type="nucleotide sequence ID" value="NZ_AP027081.1"/>
</dbReference>